<comment type="caution">
    <text evidence="1">The sequence shown here is derived from an EMBL/GenBank/DDBJ whole genome shotgun (WGS) entry which is preliminary data.</text>
</comment>
<keyword evidence="2" id="KW-1185">Reference proteome</keyword>
<sequence>MKNYVFLIGAQHQLFQVYEAIRKYSVDSSQVTVVIEDTGDQRVVKRAQDEEKFGEVIVFENWVFKDILLNPNKHLSYIKYCKSLRPISTDILFFASHYDSDNTLLFLSIVNPALFYLMDEGTASFTVSSMRAKKDNRGLLFLIKSLLYRHRIKLSKGLIYFTKYQFEIQKYDQVDFYLQEKFDNPLETLVDHEFIFLGSSIVEVGLLKEEDYLSFLAQIFLINCDKKVLYYPHRKESEEKLAKVKDIGFVIVKIDLPFEEEYQRMKRCPATIGSFFFTTVLDNISRTNKKNPELVIYHFNIELLSEDKEVYYKILAHLYTNKYLKILEVQKIEA</sequence>
<protein>
    <submittedName>
        <fullName evidence="1">Uncharacterized protein</fullName>
    </submittedName>
</protein>
<evidence type="ECO:0000313" key="1">
    <source>
        <dbReference type="EMBL" id="TKC05270.1"/>
    </source>
</evidence>
<dbReference type="Proteomes" id="UP000307244">
    <property type="component" value="Unassembled WGS sequence"/>
</dbReference>
<organism evidence="1 2">
    <name type="scientific">Pedobacter frigoris</name>
    <dbReference type="NCBI Taxonomy" id="2571272"/>
    <lineage>
        <taxon>Bacteria</taxon>
        <taxon>Pseudomonadati</taxon>
        <taxon>Bacteroidota</taxon>
        <taxon>Sphingobacteriia</taxon>
        <taxon>Sphingobacteriales</taxon>
        <taxon>Sphingobacteriaceae</taxon>
        <taxon>Pedobacter</taxon>
    </lineage>
</organism>
<accession>A0A4U1CFE6</accession>
<reference evidence="1 2" key="1">
    <citation type="submission" date="2019-04" db="EMBL/GenBank/DDBJ databases">
        <title>Pedobacter sp. RP-3-15 sp. nov., isolated from Arctic soil.</title>
        <authorList>
            <person name="Dahal R.H."/>
            <person name="Kim D.-U."/>
        </authorList>
    </citation>
    <scope>NUCLEOTIDE SEQUENCE [LARGE SCALE GENOMIC DNA]</scope>
    <source>
        <strain evidence="1 2">RP-3-15</strain>
    </source>
</reference>
<dbReference type="AlphaFoldDB" id="A0A4U1CFE6"/>
<dbReference type="RefSeq" id="WP_136837088.1">
    <property type="nucleotide sequence ID" value="NZ_SWBQ01000004.1"/>
</dbReference>
<proteinExistence type="predicted"/>
<dbReference type="EMBL" id="SWBQ01000004">
    <property type="protein sequence ID" value="TKC05270.1"/>
    <property type="molecule type" value="Genomic_DNA"/>
</dbReference>
<evidence type="ECO:0000313" key="2">
    <source>
        <dbReference type="Proteomes" id="UP000307244"/>
    </source>
</evidence>
<name>A0A4U1CFE6_9SPHI</name>
<dbReference type="OrthoDB" id="8477782at2"/>
<gene>
    <name evidence="1" type="ORF">FA047_16060</name>
</gene>